<feature type="region of interest" description="Disordered" evidence="1">
    <location>
        <begin position="379"/>
        <end position="474"/>
    </location>
</feature>
<feature type="compositionally biased region" description="Basic residues" evidence="1">
    <location>
        <begin position="63"/>
        <end position="88"/>
    </location>
</feature>
<accession>A0AA38IWU5</accession>
<feature type="compositionally biased region" description="Pro residues" evidence="1">
    <location>
        <begin position="89"/>
        <end position="99"/>
    </location>
</feature>
<gene>
    <name evidence="2" type="ORF">Zmor_007972</name>
</gene>
<dbReference type="EMBL" id="JALNTZ010000002">
    <property type="protein sequence ID" value="KAJ3663745.1"/>
    <property type="molecule type" value="Genomic_DNA"/>
</dbReference>
<keyword evidence="3" id="KW-1185">Reference proteome</keyword>
<name>A0AA38IWU5_9CUCU</name>
<feature type="region of interest" description="Disordered" evidence="1">
    <location>
        <begin position="515"/>
        <end position="545"/>
    </location>
</feature>
<feature type="region of interest" description="Disordered" evidence="1">
    <location>
        <begin position="685"/>
        <end position="723"/>
    </location>
</feature>
<feature type="region of interest" description="Disordered" evidence="1">
    <location>
        <begin position="15"/>
        <end position="103"/>
    </location>
</feature>
<feature type="compositionally biased region" description="Basic and acidic residues" evidence="1">
    <location>
        <begin position="527"/>
        <end position="545"/>
    </location>
</feature>
<feature type="compositionally biased region" description="Basic and acidic residues" evidence="1">
    <location>
        <begin position="23"/>
        <end position="33"/>
    </location>
</feature>
<protein>
    <submittedName>
        <fullName evidence="2">Uncharacterized protein</fullName>
    </submittedName>
</protein>
<feature type="region of interest" description="Disordered" evidence="1">
    <location>
        <begin position="943"/>
        <end position="977"/>
    </location>
</feature>
<feature type="compositionally biased region" description="Low complexity" evidence="1">
    <location>
        <begin position="431"/>
        <end position="442"/>
    </location>
</feature>
<evidence type="ECO:0000256" key="1">
    <source>
        <dbReference type="SAM" id="MobiDB-lite"/>
    </source>
</evidence>
<feature type="compositionally biased region" description="Basic and acidic residues" evidence="1">
    <location>
        <begin position="685"/>
        <end position="714"/>
    </location>
</feature>
<dbReference type="Proteomes" id="UP001168821">
    <property type="component" value="Unassembled WGS sequence"/>
</dbReference>
<proteinExistence type="predicted"/>
<feature type="region of interest" description="Disordered" evidence="1">
    <location>
        <begin position="289"/>
        <end position="318"/>
    </location>
</feature>
<dbReference type="AlphaFoldDB" id="A0AA38IWU5"/>
<feature type="compositionally biased region" description="Polar residues" evidence="1">
    <location>
        <begin position="448"/>
        <end position="458"/>
    </location>
</feature>
<evidence type="ECO:0000313" key="3">
    <source>
        <dbReference type="Proteomes" id="UP001168821"/>
    </source>
</evidence>
<organism evidence="2 3">
    <name type="scientific">Zophobas morio</name>
    <dbReference type="NCBI Taxonomy" id="2755281"/>
    <lineage>
        <taxon>Eukaryota</taxon>
        <taxon>Metazoa</taxon>
        <taxon>Ecdysozoa</taxon>
        <taxon>Arthropoda</taxon>
        <taxon>Hexapoda</taxon>
        <taxon>Insecta</taxon>
        <taxon>Pterygota</taxon>
        <taxon>Neoptera</taxon>
        <taxon>Endopterygota</taxon>
        <taxon>Coleoptera</taxon>
        <taxon>Polyphaga</taxon>
        <taxon>Cucujiformia</taxon>
        <taxon>Tenebrionidae</taxon>
        <taxon>Zophobas</taxon>
    </lineage>
</organism>
<feature type="compositionally biased region" description="Basic and acidic residues" evidence="1">
    <location>
        <begin position="291"/>
        <end position="309"/>
    </location>
</feature>
<evidence type="ECO:0000313" key="2">
    <source>
        <dbReference type="EMBL" id="KAJ3663745.1"/>
    </source>
</evidence>
<feature type="compositionally biased region" description="Basic and acidic residues" evidence="1">
    <location>
        <begin position="382"/>
        <end position="398"/>
    </location>
</feature>
<sequence length="1049" mass="116652">MSGGALPPVPALIPIALLKGPQRPHEVMGEQRPRRPGRQACEAIDSAQSRGPSAAPQPPPQSRKARSERHRKSDRRRKRARSRSKHSPRSPPPSPPPRVNPIFVWVRQEDTRIVDVKCEDYDKRNRILLTKTAQGWRAIPRTETLPLREAADSRRHHRRRKSKVRQRSAAVQVDVDGHRPPTPTWATPVNVESLLPSHKIHVPQKCPSPVTEHNVNSVVDGSAQTLPEKCSAAKICDVSPLDNLLAVAEFEFNQHMQSGEWDKAQDGDHETDDEKAFINNMEQLSSLIESCSKEESDDPRRKQQAKSEDCDYTEDDDNNLAMDDILTRLEQSLRSPECPEIAQVLNYETKLDEDIKCFPSDINDINDINDNNYKSVPDDEIEKFFEEAKSASDAEANPKPESSTPGEDEPTDLSLKPKFDDDNQPTDLTVPKSASSPARSATPRPPSQNSEAIQSPQPSGIPAVPPSPDIVSTSANCKNKSVFLESLLSTASQKIALNSEVTIIKQKEPLDLGKCRKSASPTVTCSEEVKNASEPEPPSKKFKPDDITLKNLLDIELAKAESSKTQAKATAPETPRLLELLKTDSGPDPLAQLRQILSDTNLNVPDPMLVPKERLSQIISQPGREIPRLLKQRPELRLPEALAFPHLLQDPDILVITLQQLETIILKQNQSLNLKDIKTTLEGKLAEKIPPKQPEKTPEAPKENPGKKKGEEGSSKSASQKGGFNELANDIDAATTAAFNQMIWLPYLNQLEAMSFGNNADMMKMLSNTLPMYPGQVPELNHLMGGGRFPPPVNFPVQQPPMNYNALEMSMWQEAMLQANMLRPKHPFEGLNPKNTFRDYLDKLNFAASAKPSGLNNHKMPPAMVNKPNHPSNYYPSGTNGHGSFQNSFLNLPNSYQGGKQMMPPFSPLYNQKNLLQKTPSHPYLPKQKFDPKAGYPFYHQREEKRHEHKQKAACKSFAGASHHKAASSEPKEKAATNADFSKHHTQPIDLSGSTAPAAKLKVKQHLIDPVNASKLLKHDDVPEVGSTTASVEEMQDAHKHLWHPLFGK</sequence>
<comment type="caution">
    <text evidence="2">The sequence shown here is derived from an EMBL/GenBank/DDBJ whole genome shotgun (WGS) entry which is preliminary data.</text>
</comment>
<reference evidence="2" key="1">
    <citation type="journal article" date="2023" name="G3 (Bethesda)">
        <title>Whole genome assemblies of Zophobas morio and Tenebrio molitor.</title>
        <authorList>
            <person name="Kaur S."/>
            <person name="Stinson S.A."/>
            <person name="diCenzo G.C."/>
        </authorList>
    </citation>
    <scope>NUCLEOTIDE SEQUENCE</scope>
    <source>
        <strain evidence="2">QUZm001</strain>
    </source>
</reference>